<feature type="site" description="Important for autoinhibition of adenylyltransferase activity" evidence="3">
    <location>
        <position position="55"/>
    </location>
</feature>
<dbReference type="Proteomes" id="UP000034581">
    <property type="component" value="Unassembled WGS sequence"/>
</dbReference>
<dbReference type="PROSITE" id="PS51459">
    <property type="entry name" value="FIDO"/>
    <property type="match status" value="1"/>
</dbReference>
<keyword evidence="2" id="KW-0547">Nucleotide-binding</keyword>
<evidence type="ECO:0000313" key="6">
    <source>
        <dbReference type="EMBL" id="KKP70056.1"/>
    </source>
</evidence>
<keyword evidence="2" id="KW-0067">ATP-binding</keyword>
<evidence type="ECO:0000256" key="1">
    <source>
        <dbReference type="PIRSR" id="PIRSR640198-1"/>
    </source>
</evidence>
<dbReference type="InterPro" id="IPR036388">
    <property type="entry name" value="WH-like_DNA-bd_sf"/>
</dbReference>
<dbReference type="GO" id="GO:0005524">
    <property type="term" value="F:ATP binding"/>
    <property type="evidence" value="ECO:0007669"/>
    <property type="project" value="UniProtKB-KW"/>
</dbReference>
<proteinExistence type="predicted"/>
<dbReference type="InterPro" id="IPR040198">
    <property type="entry name" value="Fido_containing"/>
</dbReference>
<sequence length="350" mass="40727">MFNPNFKISNKILNNLTEIAEIKSIVDRSPVLPKQEAHLRRRALIKMAHFSTSIEGNKLAEFQVQKVFEGEKIPAEQKEVLEVENYQKSITKMEEISQTKNNISLNDILTLHKILTKDLVIPEKNGHLRPNMVYVANIDNGKENVVYTPCKTKEVEFYLNELVDWTTNNTQTTHPIVTAGLLHYQFVTIHPFTDGNGRLTRLLTQLHLYQRKYDFKKILVLDEYYYRNRKEYYQALDTGPTFYSRKHADLTNWLEYFTDGFVEEARTVKENLQAMGFAKELNMNEQIFLDKDQVKMMDFVSTVGKITSSDVVDILQIPKRTAQAKLKELSDMKLLQMNGKGPSTYYILKK</sequence>
<dbReference type="InterPro" id="IPR003812">
    <property type="entry name" value="Fido"/>
</dbReference>
<evidence type="ECO:0000256" key="2">
    <source>
        <dbReference type="PIRSR" id="PIRSR640198-2"/>
    </source>
</evidence>
<gene>
    <name evidence="6" type="ORF">UR67_C0002G0176</name>
</gene>
<protein>
    <submittedName>
        <fullName evidence="6">Filamentation induced by cAMP protein Fic</fullName>
    </submittedName>
</protein>
<name>A0A0G0C1S7_UNCC3</name>
<reference evidence="6 7" key="1">
    <citation type="journal article" date="2015" name="Nature">
        <title>rRNA introns, odd ribosomes, and small enigmatic genomes across a large radiation of phyla.</title>
        <authorList>
            <person name="Brown C.T."/>
            <person name="Hug L.A."/>
            <person name="Thomas B.C."/>
            <person name="Sharon I."/>
            <person name="Castelle C.J."/>
            <person name="Singh A."/>
            <person name="Wilkins M.J."/>
            <person name="Williams K.H."/>
            <person name="Banfield J.F."/>
        </authorList>
    </citation>
    <scope>NUCLEOTIDE SEQUENCE [LARGE SCALE GENOMIC DNA]</scope>
</reference>
<feature type="domain" description="HTH arsR-type" evidence="4">
    <location>
        <begin position="273"/>
        <end position="350"/>
    </location>
</feature>
<evidence type="ECO:0000259" key="4">
    <source>
        <dbReference type="PROSITE" id="PS50987"/>
    </source>
</evidence>
<dbReference type="EMBL" id="LBQB01000002">
    <property type="protein sequence ID" value="KKP70056.1"/>
    <property type="molecule type" value="Genomic_DNA"/>
</dbReference>
<dbReference type="PANTHER" id="PTHR13504">
    <property type="entry name" value="FIDO DOMAIN-CONTAINING PROTEIN DDB_G0283145"/>
    <property type="match status" value="1"/>
</dbReference>
<dbReference type="SUPFAM" id="SSF140931">
    <property type="entry name" value="Fic-like"/>
    <property type="match status" value="1"/>
</dbReference>
<evidence type="ECO:0000313" key="7">
    <source>
        <dbReference type="Proteomes" id="UP000034581"/>
    </source>
</evidence>
<dbReference type="Gene3D" id="1.10.3290.10">
    <property type="entry name" value="Fido-like domain"/>
    <property type="match status" value="1"/>
</dbReference>
<evidence type="ECO:0000256" key="3">
    <source>
        <dbReference type="PIRSR" id="PIRSR640198-3"/>
    </source>
</evidence>
<organism evidence="6 7">
    <name type="scientific">candidate division CPR3 bacterium GW2011_GWF2_35_18</name>
    <dbReference type="NCBI Taxonomy" id="1618350"/>
    <lineage>
        <taxon>Bacteria</taxon>
        <taxon>Bacteria division CPR3</taxon>
    </lineage>
</organism>
<feature type="domain" description="Fido" evidence="5">
    <location>
        <begin position="103"/>
        <end position="256"/>
    </location>
</feature>
<dbReference type="STRING" id="1618350.UR67_C0002G0176"/>
<feature type="active site" evidence="1">
    <location>
        <position position="190"/>
    </location>
</feature>
<dbReference type="Gene3D" id="1.10.10.10">
    <property type="entry name" value="Winged helix-like DNA-binding domain superfamily/Winged helix DNA-binding domain"/>
    <property type="match status" value="1"/>
</dbReference>
<feature type="binding site" evidence="2">
    <location>
        <begin position="194"/>
        <end position="201"/>
    </location>
    <ligand>
        <name>ATP</name>
        <dbReference type="ChEBI" id="CHEBI:30616"/>
    </ligand>
</feature>
<dbReference type="InterPro" id="IPR036597">
    <property type="entry name" value="Fido-like_dom_sf"/>
</dbReference>
<accession>A0A0G0C1S7</accession>
<evidence type="ECO:0000259" key="5">
    <source>
        <dbReference type="PROSITE" id="PS51459"/>
    </source>
</evidence>
<dbReference type="AlphaFoldDB" id="A0A0G0C1S7"/>
<dbReference type="PROSITE" id="PS50987">
    <property type="entry name" value="HTH_ARSR_2"/>
    <property type="match status" value="1"/>
</dbReference>
<dbReference type="InterPro" id="IPR001845">
    <property type="entry name" value="HTH_ArsR_DNA-bd_dom"/>
</dbReference>
<dbReference type="Pfam" id="PF02661">
    <property type="entry name" value="Fic"/>
    <property type="match status" value="1"/>
</dbReference>
<dbReference type="GO" id="GO:0003700">
    <property type="term" value="F:DNA-binding transcription factor activity"/>
    <property type="evidence" value="ECO:0007669"/>
    <property type="project" value="InterPro"/>
</dbReference>
<dbReference type="PATRIC" id="fig|1618350.3.peg.481"/>
<dbReference type="PANTHER" id="PTHR13504:SF38">
    <property type="entry name" value="FIDO DOMAIN-CONTAINING PROTEIN"/>
    <property type="match status" value="1"/>
</dbReference>
<feature type="binding site" evidence="2">
    <location>
        <begin position="232"/>
        <end position="233"/>
    </location>
    <ligand>
        <name>ATP</name>
        <dbReference type="ChEBI" id="CHEBI:30616"/>
    </ligand>
</feature>
<comment type="caution">
    <text evidence="6">The sequence shown here is derived from an EMBL/GenBank/DDBJ whole genome shotgun (WGS) entry which is preliminary data.</text>
</comment>